<evidence type="ECO:0000313" key="5">
    <source>
        <dbReference type="Proteomes" id="UP000886885"/>
    </source>
</evidence>
<dbReference type="InterPro" id="IPR050481">
    <property type="entry name" value="UDP-glycosyltransf_plant"/>
</dbReference>
<dbReference type="PANTHER" id="PTHR48048">
    <property type="entry name" value="GLYCOSYLTRANSFERASE"/>
    <property type="match status" value="1"/>
</dbReference>
<organism evidence="4 5">
    <name type="scientific">Populus tomentosa</name>
    <name type="common">Chinese white poplar</name>
    <dbReference type="NCBI Taxonomy" id="118781"/>
    <lineage>
        <taxon>Eukaryota</taxon>
        <taxon>Viridiplantae</taxon>
        <taxon>Streptophyta</taxon>
        <taxon>Embryophyta</taxon>
        <taxon>Tracheophyta</taxon>
        <taxon>Spermatophyta</taxon>
        <taxon>Magnoliopsida</taxon>
        <taxon>eudicotyledons</taxon>
        <taxon>Gunneridae</taxon>
        <taxon>Pentapetalae</taxon>
        <taxon>rosids</taxon>
        <taxon>fabids</taxon>
        <taxon>Malpighiales</taxon>
        <taxon>Salicaceae</taxon>
        <taxon>Saliceae</taxon>
        <taxon>Populus</taxon>
    </lineage>
</organism>
<dbReference type="CDD" id="cd03784">
    <property type="entry name" value="GT1_Gtf-like"/>
    <property type="match status" value="1"/>
</dbReference>
<sequence>MEDTIVLYPSPGRGHLFSMVELGKQILEHHPSISITIIISAMPTESISIDDPYFSTLCNTNPSITLIHLPQVSLPPNTSFSPLDFVASFFELPELNNTNLHHTLLNLSKSSNIKALIIDFFCSAAFEFVSSRHNIPIYFFYTSGASGLSMFLHLPILDKIITKSLKDLDMIIDLHGIPKIPSKEMPPAISDRSHRVYQYFVDTAKLMIKSAGVIINTFELLERRALQAIQEGKCGAPDERVPPLFCVGPLLTTSESKSEHECLTWLDSQPARSVLFLCFGSMGVFNSRQLRDTAIGLEKSGVRFLWVVRPPLADSQTQAGKSNEPCLELLLPEGFLERTKDRGFLVNSWAPQGEILNHGSVGGFATHCGWNSFLEALCAGVPMLAWPLYAEQRMNRIFMVEEMKVALAFREAEDDQFVNAAELEERVIELMNSKKGEAVRERVQKLREDAVEAKSDGGSSCIAMAKLAQILNETDPPNTAGPGLSAGPKALGFALGMAQAVRSWLEKGSKMLSSDNRNVHLSVGSW</sequence>
<keyword evidence="2" id="KW-0328">Glycosyltransferase</keyword>
<dbReference type="FunFam" id="3.40.50.2000:FF:000020">
    <property type="entry name" value="Glycosyltransferase"/>
    <property type="match status" value="1"/>
</dbReference>
<evidence type="ECO:0008006" key="6">
    <source>
        <dbReference type="Google" id="ProtNLM"/>
    </source>
</evidence>
<dbReference type="AlphaFoldDB" id="A0A8X8C978"/>
<dbReference type="OrthoDB" id="5835829at2759"/>
<evidence type="ECO:0000256" key="3">
    <source>
        <dbReference type="ARBA" id="ARBA00022679"/>
    </source>
</evidence>
<dbReference type="Pfam" id="PF00201">
    <property type="entry name" value="UDPGT"/>
    <property type="match status" value="1"/>
</dbReference>
<dbReference type="EMBL" id="JAAWWB010000030">
    <property type="protein sequence ID" value="KAG6745672.1"/>
    <property type="molecule type" value="Genomic_DNA"/>
</dbReference>
<dbReference type="Proteomes" id="UP000886885">
    <property type="component" value="Chromosome 15D"/>
</dbReference>
<comment type="caution">
    <text evidence="4">The sequence shown here is derived from an EMBL/GenBank/DDBJ whole genome shotgun (WGS) entry which is preliminary data.</text>
</comment>
<gene>
    <name evidence="4" type="ORF">POTOM_050173</name>
</gene>
<name>A0A8X8C978_POPTO</name>
<accession>A0A8X8C978</accession>
<protein>
    <recommendedName>
        <fullName evidence="6">Glycosyltransferase</fullName>
    </recommendedName>
</protein>
<reference evidence="4" key="1">
    <citation type="journal article" date="2020" name="bioRxiv">
        <title>Hybrid origin of Populus tomentosa Carr. identified through genome sequencing and phylogenomic analysis.</title>
        <authorList>
            <person name="An X."/>
            <person name="Gao K."/>
            <person name="Chen Z."/>
            <person name="Li J."/>
            <person name="Yang X."/>
            <person name="Yang X."/>
            <person name="Zhou J."/>
            <person name="Guo T."/>
            <person name="Zhao T."/>
            <person name="Huang S."/>
            <person name="Miao D."/>
            <person name="Khan W.U."/>
            <person name="Rao P."/>
            <person name="Ye M."/>
            <person name="Lei B."/>
            <person name="Liao W."/>
            <person name="Wang J."/>
            <person name="Ji L."/>
            <person name="Li Y."/>
            <person name="Guo B."/>
            <person name="Mustafa N.S."/>
            <person name="Li S."/>
            <person name="Yun Q."/>
            <person name="Keller S.R."/>
            <person name="Mao J."/>
            <person name="Zhang R."/>
            <person name="Strauss S.H."/>
        </authorList>
    </citation>
    <scope>NUCLEOTIDE SEQUENCE</scope>
    <source>
        <strain evidence="4">GM15</strain>
        <tissue evidence="4">Leaf</tissue>
    </source>
</reference>
<evidence type="ECO:0000256" key="2">
    <source>
        <dbReference type="ARBA" id="ARBA00022676"/>
    </source>
</evidence>
<comment type="similarity">
    <text evidence="1">Belongs to the UDP-glycosyltransferase family.</text>
</comment>
<proteinExistence type="inferred from homology"/>
<keyword evidence="5" id="KW-1185">Reference proteome</keyword>
<keyword evidence="3" id="KW-0808">Transferase</keyword>
<evidence type="ECO:0000313" key="4">
    <source>
        <dbReference type="EMBL" id="KAG6745672.1"/>
    </source>
</evidence>
<dbReference type="FunFam" id="3.40.50.2000:FF:000095">
    <property type="entry name" value="Glycosyltransferase"/>
    <property type="match status" value="1"/>
</dbReference>
<dbReference type="PANTHER" id="PTHR48048:SF30">
    <property type="entry name" value="GLYCOSYLTRANSFERASE"/>
    <property type="match status" value="1"/>
</dbReference>
<evidence type="ECO:0000256" key="1">
    <source>
        <dbReference type="ARBA" id="ARBA00009995"/>
    </source>
</evidence>
<dbReference type="InterPro" id="IPR002213">
    <property type="entry name" value="UDP_glucos_trans"/>
</dbReference>
<dbReference type="GO" id="GO:0035251">
    <property type="term" value="F:UDP-glucosyltransferase activity"/>
    <property type="evidence" value="ECO:0007669"/>
    <property type="project" value="InterPro"/>
</dbReference>